<dbReference type="InterPro" id="IPR036390">
    <property type="entry name" value="WH_DNA-bd_sf"/>
</dbReference>
<gene>
    <name evidence="5" type="ORF">Esi_0260_0032</name>
</gene>
<dbReference type="GO" id="GO:0003729">
    <property type="term" value="F:mRNA binding"/>
    <property type="evidence" value="ECO:0007669"/>
    <property type="project" value="TreeGrafter"/>
</dbReference>
<proteinExistence type="predicted"/>
<feature type="compositionally biased region" description="Low complexity" evidence="3">
    <location>
        <begin position="54"/>
        <end position="68"/>
    </location>
</feature>
<feature type="compositionally biased region" description="Polar residues" evidence="3">
    <location>
        <begin position="516"/>
        <end position="525"/>
    </location>
</feature>
<evidence type="ECO:0000259" key="4">
    <source>
        <dbReference type="PROSITE" id="PS50961"/>
    </source>
</evidence>
<feature type="compositionally biased region" description="Basic and acidic residues" evidence="3">
    <location>
        <begin position="313"/>
        <end position="338"/>
    </location>
</feature>
<evidence type="ECO:0000313" key="5">
    <source>
        <dbReference type="EMBL" id="CBJ31493.1"/>
    </source>
</evidence>
<dbReference type="AlphaFoldDB" id="D7FTW6"/>
<dbReference type="eggNOG" id="KOG1855">
    <property type="taxonomic scope" value="Eukaryota"/>
</dbReference>
<dbReference type="CDD" id="cd07323">
    <property type="entry name" value="LAM"/>
    <property type="match status" value="1"/>
</dbReference>
<keyword evidence="6" id="KW-1185">Reference proteome</keyword>
<dbReference type="InterPro" id="IPR036388">
    <property type="entry name" value="WH-like_DNA-bd_sf"/>
</dbReference>
<evidence type="ECO:0000256" key="2">
    <source>
        <dbReference type="PROSITE-ProRule" id="PRU00332"/>
    </source>
</evidence>
<dbReference type="Pfam" id="PF05383">
    <property type="entry name" value="La"/>
    <property type="match status" value="1"/>
</dbReference>
<sequence length="525" mass="55826">MDVRDDTAVVVPPSPEPVVASSAKMPLDTETVAAPASEEASGPVVVEDGENGLAPPAAVASSAAVVSSDETSGKEDTAEVAPPVEELPEDTKAALVKQVEFYFSDENLPTDAFMKKKVKAGGAQGWVPLKVICSFPKVKKMSKDIRAIALALEDSQALVVAKATRVRRKTPFKFPDKDGRADVTSRTVVAVNIPAESTVESLTPFFSSCGVAELIRVIHKSKTAGTTKTDNRSSGIQAPAGPNRDLYATCQFSTLEEAIRAVNELTDRKSWRGGLRVSLANGVTVEKALAKLKAASNKKAKQEQKQRVNSRSPVDRGQRNVRDGQMRSRSLTELELERTAGASGGASSRGGGKPRNSRENQHHDEHEASPEDEGSSGDGGEAAPTTRKPRSVSNVDALFSSSTGGSGGGIENGSPPRHTMGSAGDGLPRKGVVQTLSSEGWSWIKKDGQGSRKSGNRIPFVMGDVVMKDGEQRQPLQKGDHVEYRVWKDTEGRSMAVRVERAKERPRPAGGAVGSGSRSTQAHFR</sequence>
<protein>
    <recommendedName>
        <fullName evidence="4">HTH La-type RNA-binding domain-containing protein</fullName>
    </recommendedName>
</protein>
<feature type="region of interest" description="Disordered" evidence="3">
    <location>
        <begin position="495"/>
        <end position="525"/>
    </location>
</feature>
<accession>D7FTW6</accession>
<dbReference type="OrthoDB" id="439993at2759"/>
<dbReference type="InParanoid" id="D7FTW6"/>
<dbReference type="InterPro" id="IPR045180">
    <property type="entry name" value="La_dom_prot"/>
</dbReference>
<name>D7FTW6_ECTSI</name>
<evidence type="ECO:0000256" key="3">
    <source>
        <dbReference type="SAM" id="MobiDB-lite"/>
    </source>
</evidence>
<feature type="region of interest" description="Disordered" evidence="3">
    <location>
        <begin position="223"/>
        <end position="242"/>
    </location>
</feature>
<dbReference type="InterPro" id="IPR006630">
    <property type="entry name" value="La_HTH"/>
</dbReference>
<dbReference type="InterPro" id="IPR012677">
    <property type="entry name" value="Nucleotide-bd_a/b_plait_sf"/>
</dbReference>
<organism evidence="5 6">
    <name type="scientific">Ectocarpus siliculosus</name>
    <name type="common">Brown alga</name>
    <name type="synonym">Conferva siliculosa</name>
    <dbReference type="NCBI Taxonomy" id="2880"/>
    <lineage>
        <taxon>Eukaryota</taxon>
        <taxon>Sar</taxon>
        <taxon>Stramenopiles</taxon>
        <taxon>Ochrophyta</taxon>
        <taxon>PX clade</taxon>
        <taxon>Phaeophyceae</taxon>
        <taxon>Ectocarpales</taxon>
        <taxon>Ectocarpaceae</taxon>
        <taxon>Ectocarpus</taxon>
    </lineage>
</organism>
<feature type="region of interest" description="Disordered" evidence="3">
    <location>
        <begin position="294"/>
        <end position="431"/>
    </location>
</feature>
<feature type="compositionally biased region" description="Polar residues" evidence="3">
    <location>
        <begin position="223"/>
        <end position="236"/>
    </location>
</feature>
<dbReference type="SMART" id="SM00715">
    <property type="entry name" value="LA"/>
    <property type="match status" value="1"/>
</dbReference>
<dbReference type="SUPFAM" id="SSF54928">
    <property type="entry name" value="RNA-binding domain, RBD"/>
    <property type="match status" value="1"/>
</dbReference>
<feature type="region of interest" description="Disordered" evidence="3">
    <location>
        <begin position="1"/>
        <end position="83"/>
    </location>
</feature>
<dbReference type="EMBL" id="FN649760">
    <property type="protein sequence ID" value="CBJ31493.1"/>
    <property type="molecule type" value="Genomic_DNA"/>
</dbReference>
<dbReference type="GO" id="GO:0005634">
    <property type="term" value="C:nucleus"/>
    <property type="evidence" value="ECO:0007669"/>
    <property type="project" value="TreeGrafter"/>
</dbReference>
<dbReference type="PANTHER" id="PTHR22792">
    <property type="entry name" value="LUPUS LA PROTEIN-RELATED"/>
    <property type="match status" value="1"/>
</dbReference>
<dbReference type="Gene3D" id="1.10.10.10">
    <property type="entry name" value="Winged helix-like DNA-binding domain superfamily/Winged helix DNA-binding domain"/>
    <property type="match status" value="1"/>
</dbReference>
<dbReference type="Proteomes" id="UP000002630">
    <property type="component" value="Unassembled WGS sequence"/>
</dbReference>
<feature type="compositionally biased region" description="Basic and acidic residues" evidence="3">
    <location>
        <begin position="495"/>
        <end position="507"/>
    </location>
</feature>
<keyword evidence="1 2" id="KW-0694">RNA-binding</keyword>
<evidence type="ECO:0000313" key="6">
    <source>
        <dbReference type="Proteomes" id="UP000002630"/>
    </source>
</evidence>
<feature type="compositionally biased region" description="Gly residues" evidence="3">
    <location>
        <begin position="342"/>
        <end position="353"/>
    </location>
</feature>
<dbReference type="InterPro" id="IPR035979">
    <property type="entry name" value="RBD_domain_sf"/>
</dbReference>
<dbReference type="PROSITE" id="PS50961">
    <property type="entry name" value="HTH_LA"/>
    <property type="match status" value="1"/>
</dbReference>
<dbReference type="Gene3D" id="3.30.70.330">
    <property type="match status" value="1"/>
</dbReference>
<reference evidence="5 6" key="1">
    <citation type="journal article" date="2010" name="Nature">
        <title>The Ectocarpus genome and the independent evolution of multicellularity in brown algae.</title>
        <authorList>
            <person name="Cock J.M."/>
            <person name="Sterck L."/>
            <person name="Rouze P."/>
            <person name="Scornet D."/>
            <person name="Allen A.E."/>
            <person name="Amoutzias G."/>
            <person name="Anthouard V."/>
            <person name="Artiguenave F."/>
            <person name="Aury J.M."/>
            <person name="Badger J.H."/>
            <person name="Beszteri B."/>
            <person name="Billiau K."/>
            <person name="Bonnet E."/>
            <person name="Bothwell J.H."/>
            <person name="Bowler C."/>
            <person name="Boyen C."/>
            <person name="Brownlee C."/>
            <person name="Carrano C.J."/>
            <person name="Charrier B."/>
            <person name="Cho G.Y."/>
            <person name="Coelho S.M."/>
            <person name="Collen J."/>
            <person name="Corre E."/>
            <person name="Da Silva C."/>
            <person name="Delage L."/>
            <person name="Delaroque N."/>
            <person name="Dittami S.M."/>
            <person name="Doulbeau S."/>
            <person name="Elias M."/>
            <person name="Farnham G."/>
            <person name="Gachon C.M."/>
            <person name="Gschloessl B."/>
            <person name="Heesch S."/>
            <person name="Jabbari K."/>
            <person name="Jubin C."/>
            <person name="Kawai H."/>
            <person name="Kimura K."/>
            <person name="Kloareg B."/>
            <person name="Kupper F.C."/>
            <person name="Lang D."/>
            <person name="Le Bail A."/>
            <person name="Leblanc C."/>
            <person name="Lerouge P."/>
            <person name="Lohr M."/>
            <person name="Lopez P.J."/>
            <person name="Martens C."/>
            <person name="Maumus F."/>
            <person name="Michel G."/>
            <person name="Miranda-Saavedra D."/>
            <person name="Morales J."/>
            <person name="Moreau H."/>
            <person name="Motomura T."/>
            <person name="Nagasato C."/>
            <person name="Napoli C.A."/>
            <person name="Nelson D.R."/>
            <person name="Nyvall-Collen P."/>
            <person name="Peters A.F."/>
            <person name="Pommier C."/>
            <person name="Potin P."/>
            <person name="Poulain J."/>
            <person name="Quesneville H."/>
            <person name="Read B."/>
            <person name="Rensing S.A."/>
            <person name="Ritter A."/>
            <person name="Rousvoal S."/>
            <person name="Samanta M."/>
            <person name="Samson G."/>
            <person name="Schroeder D.C."/>
            <person name="Segurens B."/>
            <person name="Strittmatter M."/>
            <person name="Tonon T."/>
            <person name="Tregear J.W."/>
            <person name="Valentin K."/>
            <person name="von Dassow P."/>
            <person name="Yamagishi T."/>
            <person name="Van de Peer Y."/>
            <person name="Wincker P."/>
        </authorList>
    </citation>
    <scope>NUCLEOTIDE SEQUENCE [LARGE SCALE GENOMIC DNA]</scope>
    <source>
        <strain evidence="6">Ec32 / CCAP1310/4</strain>
    </source>
</reference>
<dbReference type="PANTHER" id="PTHR22792:SF140">
    <property type="entry name" value="ACHILLES, ISOFORM A"/>
    <property type="match status" value="1"/>
</dbReference>
<feature type="compositionally biased region" description="Basic and acidic residues" evidence="3">
    <location>
        <begin position="356"/>
        <end position="369"/>
    </location>
</feature>
<evidence type="ECO:0000256" key="1">
    <source>
        <dbReference type="ARBA" id="ARBA00022884"/>
    </source>
</evidence>
<feature type="domain" description="HTH La-type RNA-binding" evidence="4">
    <location>
        <begin position="85"/>
        <end position="178"/>
    </location>
</feature>
<dbReference type="STRING" id="2880.D7FTW6"/>
<dbReference type="SUPFAM" id="SSF46785">
    <property type="entry name" value="Winged helix' DNA-binding domain"/>
    <property type="match status" value="1"/>
</dbReference>